<proteinExistence type="predicted"/>
<feature type="compositionally biased region" description="Polar residues" evidence="1">
    <location>
        <begin position="357"/>
        <end position="366"/>
    </location>
</feature>
<dbReference type="GO" id="GO:0010073">
    <property type="term" value="P:meristem maintenance"/>
    <property type="evidence" value="ECO:0007669"/>
    <property type="project" value="InterPro"/>
</dbReference>
<dbReference type="InterPro" id="IPR019557">
    <property type="entry name" value="AminoTfrase-like_pln_mobile"/>
</dbReference>
<dbReference type="Pfam" id="PF10536">
    <property type="entry name" value="PMD"/>
    <property type="match status" value="1"/>
</dbReference>
<dbReference type="STRING" id="3818.A0A444ZM00"/>
<comment type="caution">
    <text evidence="3">The sequence shown here is derived from an EMBL/GenBank/DDBJ whole genome shotgun (WGS) entry which is preliminary data.</text>
</comment>
<evidence type="ECO:0000259" key="2">
    <source>
        <dbReference type="Pfam" id="PF10536"/>
    </source>
</evidence>
<feature type="compositionally biased region" description="Basic residues" evidence="1">
    <location>
        <begin position="334"/>
        <end position="344"/>
    </location>
</feature>
<protein>
    <recommendedName>
        <fullName evidence="2">Aminotransferase-like plant mobile domain-containing protein</fullName>
    </recommendedName>
</protein>
<evidence type="ECO:0000313" key="4">
    <source>
        <dbReference type="Proteomes" id="UP000289738"/>
    </source>
</evidence>
<dbReference type="InterPro" id="IPR044824">
    <property type="entry name" value="MAIN-like"/>
</dbReference>
<gene>
    <name evidence="3" type="ORF">Ahy_B04g071931</name>
</gene>
<name>A0A444ZM00_ARAHY</name>
<feature type="domain" description="Aminotransferase-like plant mobile" evidence="2">
    <location>
        <begin position="20"/>
        <end position="264"/>
    </location>
</feature>
<dbReference type="Proteomes" id="UP000289738">
    <property type="component" value="Chromosome B04"/>
</dbReference>
<dbReference type="EMBL" id="SDMP01000014">
    <property type="protein sequence ID" value="RYR15206.1"/>
    <property type="molecule type" value="Genomic_DNA"/>
</dbReference>
<organism evidence="3 4">
    <name type="scientific">Arachis hypogaea</name>
    <name type="common">Peanut</name>
    <dbReference type="NCBI Taxonomy" id="3818"/>
    <lineage>
        <taxon>Eukaryota</taxon>
        <taxon>Viridiplantae</taxon>
        <taxon>Streptophyta</taxon>
        <taxon>Embryophyta</taxon>
        <taxon>Tracheophyta</taxon>
        <taxon>Spermatophyta</taxon>
        <taxon>Magnoliopsida</taxon>
        <taxon>eudicotyledons</taxon>
        <taxon>Gunneridae</taxon>
        <taxon>Pentapetalae</taxon>
        <taxon>rosids</taxon>
        <taxon>fabids</taxon>
        <taxon>Fabales</taxon>
        <taxon>Fabaceae</taxon>
        <taxon>Papilionoideae</taxon>
        <taxon>50 kb inversion clade</taxon>
        <taxon>dalbergioids sensu lato</taxon>
        <taxon>Dalbergieae</taxon>
        <taxon>Pterocarpus clade</taxon>
        <taxon>Arachis</taxon>
    </lineage>
</organism>
<dbReference type="PANTHER" id="PTHR46033">
    <property type="entry name" value="PROTEIN MAIN-LIKE 2"/>
    <property type="match status" value="1"/>
</dbReference>
<evidence type="ECO:0000256" key="1">
    <source>
        <dbReference type="SAM" id="MobiDB-lite"/>
    </source>
</evidence>
<keyword evidence="4" id="KW-1185">Reference proteome</keyword>
<dbReference type="PANTHER" id="PTHR46033:SF8">
    <property type="entry name" value="PROTEIN MAINTENANCE OF MERISTEMS-LIKE"/>
    <property type="match status" value="1"/>
</dbReference>
<evidence type="ECO:0000313" key="3">
    <source>
        <dbReference type="EMBL" id="RYR15206.1"/>
    </source>
</evidence>
<dbReference type="AlphaFoldDB" id="A0A444ZM00"/>
<reference evidence="3 4" key="1">
    <citation type="submission" date="2019-01" db="EMBL/GenBank/DDBJ databases">
        <title>Sequencing of cultivated peanut Arachis hypogaea provides insights into genome evolution and oil improvement.</title>
        <authorList>
            <person name="Chen X."/>
        </authorList>
    </citation>
    <scope>NUCLEOTIDE SEQUENCE [LARGE SCALE GENOMIC DNA]</scope>
    <source>
        <strain evidence="4">cv. Fuhuasheng</strain>
        <tissue evidence="3">Leaves</tissue>
    </source>
</reference>
<sequence length="457" mass="52340">MVPREDRVLPADATKETVRIYARAYTMMLLSTQLFGDKSANWVRIRWLPFVANLDDMGRYRWGSAALAWLYRCMCRIANRNVTNLAGPLQLLQSWIFWWFPSLRPSGFEVLSFPLASRWSAYLPTNDGKEQRVINYRLALDRLTARDIVWEPYSALDILAVVHPEILTEEHCRIWRAVTTLIYFVVIEWDQVDRIVPQLGRVQHIPEDALNIDWLHAKDGRGGDKWFPHYYQAWHLHWGNRLDAVIAIERVADPGPSFDYLDWWYLEAHRFLSPGVAFADPRGTEIPSKAFQRSRLRSHADHDYMICRTTGVLRDAVVLEDDAGEDARDGGDHRVRRASARRRSTVGATQFHGGVSGNTSTEAGGGTFTTRSYSPLPEPSSQMYADPATATMTVDLNDQMGSSQFYVEFAVMIRDDAGLSHVQFDAPPYHPQMPDMQFDTAAYHPHMTKMQDQAPNY</sequence>
<accession>A0A444ZM00</accession>
<feature type="region of interest" description="Disordered" evidence="1">
    <location>
        <begin position="324"/>
        <end position="366"/>
    </location>
</feature>